<dbReference type="InterPro" id="IPR027473">
    <property type="entry name" value="L-asparaginase_C"/>
</dbReference>
<keyword evidence="9" id="KW-1185">Reference proteome</keyword>
<dbReference type="Gene3D" id="3.40.50.1170">
    <property type="entry name" value="L-asparaginase, N-terminal domain"/>
    <property type="match status" value="1"/>
</dbReference>
<evidence type="ECO:0000313" key="8">
    <source>
        <dbReference type="EMBL" id="AJQ96740.1"/>
    </source>
</evidence>
<evidence type="ECO:0000256" key="4">
    <source>
        <dbReference type="PROSITE-ProRule" id="PRU10099"/>
    </source>
</evidence>
<gene>
    <name evidence="8" type="ORF">YC6258_04708</name>
</gene>
<dbReference type="PIRSF" id="PIRSF001220">
    <property type="entry name" value="L-ASNase_gatD"/>
    <property type="match status" value="1"/>
</dbReference>
<sequence length="326" mass="36051">MKKTLVLYTGGTIGMKPSVKGLVPVTGFFEKYLRSQDFCRSHKLPDFDFIEFKPVLDSSQMQPQTWNDIADQIVAHYDDYDGFMIIHGTDTMAYTSSALSFMLRNLDKPVVMTGAMYSIVDPGSDGPGNILGAFDALMFPANQQVCVYFAGHLFPGSHITKMDSMDHDAFAAPVSGPLDLRIHYNKTGSGDISLFQAQTTHIDILHFYPGASLSTLENMVASDSKAIVLRSYGSGNGPDNPDFYDLLKQAQQKQKLIINSSQCFRPLVNMARYGAGAQLLDSGAIGSQTMTLEAIITKLTVLFSNFKELETIKQQFETPWAMEYPN</sequence>
<dbReference type="PROSITE" id="PS00144">
    <property type="entry name" value="ASN_GLN_ASE_1"/>
    <property type="match status" value="1"/>
</dbReference>
<dbReference type="EC" id="3.5.1.1" evidence="8"/>
<dbReference type="RefSeq" id="WP_044618674.1">
    <property type="nucleotide sequence ID" value="NZ_CP007142.1"/>
</dbReference>
<dbReference type="InterPro" id="IPR027474">
    <property type="entry name" value="L-asparaginase_N"/>
</dbReference>
<evidence type="ECO:0000259" key="6">
    <source>
        <dbReference type="Pfam" id="PF00710"/>
    </source>
</evidence>
<dbReference type="GO" id="GO:0004067">
    <property type="term" value="F:asparaginase activity"/>
    <property type="evidence" value="ECO:0007669"/>
    <property type="project" value="UniProtKB-UniRule"/>
</dbReference>
<dbReference type="InterPro" id="IPR041725">
    <property type="entry name" value="L-asparaginase_I"/>
</dbReference>
<dbReference type="InterPro" id="IPR006034">
    <property type="entry name" value="Asparaginase/glutaminase-like"/>
</dbReference>
<dbReference type="HOGENOM" id="CLU_019134_2_3_6"/>
<dbReference type="SFLD" id="SFLDS00057">
    <property type="entry name" value="Glutaminase/Asparaginase"/>
    <property type="match status" value="1"/>
</dbReference>
<dbReference type="InterPro" id="IPR036152">
    <property type="entry name" value="Asp/glu_Ase-like_sf"/>
</dbReference>
<dbReference type="PRINTS" id="PR00139">
    <property type="entry name" value="ASNGLNASE"/>
</dbReference>
<feature type="active site" evidence="5">
    <location>
        <position position="89"/>
    </location>
</feature>
<dbReference type="PANTHER" id="PTHR11707:SF28">
    <property type="entry name" value="60 KDA LYSOPHOSPHOLIPASE"/>
    <property type="match status" value="1"/>
</dbReference>
<organism evidence="8 9">
    <name type="scientific">Gynuella sunshinyii YC6258</name>
    <dbReference type="NCBI Taxonomy" id="1445510"/>
    <lineage>
        <taxon>Bacteria</taxon>
        <taxon>Pseudomonadati</taxon>
        <taxon>Pseudomonadota</taxon>
        <taxon>Gammaproteobacteria</taxon>
        <taxon>Oceanospirillales</taxon>
        <taxon>Saccharospirillaceae</taxon>
        <taxon>Gynuella</taxon>
    </lineage>
</organism>
<evidence type="ECO:0000259" key="7">
    <source>
        <dbReference type="Pfam" id="PF17763"/>
    </source>
</evidence>
<name>A0A0C5VBQ8_9GAMM</name>
<keyword evidence="8" id="KW-0378">Hydrolase</keyword>
<dbReference type="STRING" id="1445510.YC6258_04708"/>
<dbReference type="GO" id="GO:0016740">
    <property type="term" value="F:transferase activity"/>
    <property type="evidence" value="ECO:0007669"/>
    <property type="project" value="UniProtKB-KW"/>
</dbReference>
<dbReference type="AlphaFoldDB" id="A0A0C5VBQ8"/>
<dbReference type="PANTHER" id="PTHR11707">
    <property type="entry name" value="L-ASPARAGINASE"/>
    <property type="match status" value="1"/>
</dbReference>
<dbReference type="Pfam" id="PF17763">
    <property type="entry name" value="Asparaginase_C"/>
    <property type="match status" value="1"/>
</dbReference>
<feature type="active site" description="O-isoaspartyl threonine intermediate" evidence="2">
    <location>
        <position position="12"/>
    </location>
</feature>
<dbReference type="InterPro" id="IPR037152">
    <property type="entry name" value="L-asparaginase_N_sf"/>
</dbReference>
<feature type="binding site" evidence="3">
    <location>
        <position position="58"/>
    </location>
    <ligand>
        <name>substrate</name>
    </ligand>
</feature>
<dbReference type="PIRSF" id="PIRSF500176">
    <property type="entry name" value="L_ASNase"/>
    <property type="match status" value="1"/>
</dbReference>
<dbReference type="PROSITE" id="PS51732">
    <property type="entry name" value="ASN_GLN_ASE_3"/>
    <property type="match status" value="1"/>
</dbReference>
<dbReference type="SUPFAM" id="SSF53774">
    <property type="entry name" value="Glutaminase/Asparaginase"/>
    <property type="match status" value="1"/>
</dbReference>
<evidence type="ECO:0000256" key="5">
    <source>
        <dbReference type="PROSITE-ProRule" id="PRU10100"/>
    </source>
</evidence>
<proteinExistence type="inferred from homology"/>
<comment type="similarity">
    <text evidence="1">Belongs to the asparaginase 1 family.</text>
</comment>
<feature type="active site" evidence="4">
    <location>
        <position position="12"/>
    </location>
</feature>
<feature type="domain" description="L-asparaginase N-terminal" evidence="6">
    <location>
        <begin position="5"/>
        <end position="179"/>
    </location>
</feature>
<evidence type="ECO:0000256" key="3">
    <source>
        <dbReference type="PIRSR" id="PIRSR001220-2"/>
    </source>
</evidence>
<dbReference type="PROSITE" id="PS00917">
    <property type="entry name" value="ASN_GLN_ASE_2"/>
    <property type="match status" value="1"/>
</dbReference>
<dbReference type="Pfam" id="PF00710">
    <property type="entry name" value="Asparaginase"/>
    <property type="match status" value="1"/>
</dbReference>
<dbReference type="PATRIC" id="fig|1445510.3.peg.4671"/>
<dbReference type="Gene3D" id="3.40.50.40">
    <property type="match status" value="1"/>
</dbReference>
<dbReference type="InterPro" id="IPR020827">
    <property type="entry name" value="Asparaginase/glutaminase_AS1"/>
</dbReference>
<dbReference type="InterPro" id="IPR027475">
    <property type="entry name" value="Asparaginase/glutaminase_AS2"/>
</dbReference>
<evidence type="ECO:0000256" key="1">
    <source>
        <dbReference type="ARBA" id="ARBA00010518"/>
    </source>
</evidence>
<evidence type="ECO:0000313" key="9">
    <source>
        <dbReference type="Proteomes" id="UP000032266"/>
    </source>
</evidence>
<dbReference type="EMBL" id="CP007142">
    <property type="protein sequence ID" value="AJQ96740.1"/>
    <property type="molecule type" value="Genomic_DNA"/>
</dbReference>
<protein>
    <submittedName>
        <fullName evidence="8">L-asparaginase/archaeal Glu-tRNAGln amidotransferase subunit D</fullName>
        <ecNumber evidence="8">3.5.1.1</ecNumber>
    </submittedName>
</protein>
<feature type="binding site" evidence="3">
    <location>
        <begin position="89"/>
        <end position="90"/>
    </location>
    <ligand>
        <name>substrate</name>
    </ligand>
</feature>
<dbReference type="KEGG" id="gsn:YC6258_04708"/>
<dbReference type="OrthoDB" id="9788068at2"/>
<dbReference type="CDD" id="cd08963">
    <property type="entry name" value="L-asparaginase_I"/>
    <property type="match status" value="1"/>
</dbReference>
<dbReference type="InterPro" id="IPR040919">
    <property type="entry name" value="Asparaginase_C"/>
</dbReference>
<accession>A0A0C5VBQ8</accession>
<evidence type="ECO:0000256" key="2">
    <source>
        <dbReference type="PIRSR" id="PIRSR001220-1"/>
    </source>
</evidence>
<feature type="domain" description="Asparaginase/glutaminase C-terminal" evidence="7">
    <location>
        <begin position="201"/>
        <end position="316"/>
    </location>
</feature>
<reference evidence="8 9" key="1">
    <citation type="submission" date="2014-01" db="EMBL/GenBank/DDBJ databases">
        <title>Full genme sequencing of cellulolytic bacterium Gynuella sunshinyii YC6258T gen. nov., sp. nov.</title>
        <authorList>
            <person name="Khan H."/>
            <person name="Chung E.J."/>
            <person name="Chung Y.R."/>
        </authorList>
    </citation>
    <scope>NUCLEOTIDE SEQUENCE [LARGE SCALE GENOMIC DNA]</scope>
    <source>
        <strain evidence="8 9">YC6258</strain>
    </source>
</reference>
<dbReference type="GO" id="GO:0006520">
    <property type="term" value="P:amino acid metabolic process"/>
    <property type="evidence" value="ECO:0007669"/>
    <property type="project" value="InterPro"/>
</dbReference>
<dbReference type="SMART" id="SM00870">
    <property type="entry name" value="Asparaginase"/>
    <property type="match status" value="1"/>
</dbReference>
<keyword evidence="8" id="KW-0808">Transferase</keyword>
<dbReference type="Proteomes" id="UP000032266">
    <property type="component" value="Chromosome"/>
</dbReference>